<keyword evidence="3" id="KW-0472">Membrane</keyword>
<organism evidence="8">
    <name type="scientific">Cacopsylla melanoneura</name>
    <dbReference type="NCBI Taxonomy" id="428564"/>
    <lineage>
        <taxon>Eukaryota</taxon>
        <taxon>Metazoa</taxon>
        <taxon>Ecdysozoa</taxon>
        <taxon>Arthropoda</taxon>
        <taxon>Hexapoda</taxon>
        <taxon>Insecta</taxon>
        <taxon>Pterygota</taxon>
        <taxon>Neoptera</taxon>
        <taxon>Paraneoptera</taxon>
        <taxon>Hemiptera</taxon>
        <taxon>Sternorrhyncha</taxon>
        <taxon>Psylloidea</taxon>
        <taxon>Psyllidae</taxon>
        <taxon>Psyllinae</taxon>
        <taxon>Cacopsylla</taxon>
    </lineage>
</organism>
<comment type="subcellular location">
    <subcellularLocation>
        <location evidence="1">Membrane</location>
    </subcellularLocation>
</comment>
<evidence type="ECO:0000256" key="5">
    <source>
        <dbReference type="PROSITE-ProRule" id="PRU00779"/>
    </source>
</evidence>
<evidence type="ECO:0000256" key="2">
    <source>
        <dbReference type="ARBA" id="ARBA00007806"/>
    </source>
</evidence>
<dbReference type="InterPro" id="IPR048395">
    <property type="entry name" value="Glyco_hydro_31_C"/>
</dbReference>
<comment type="similarity">
    <text evidence="2">Belongs to the glycosyl hydrolase 31 family.</text>
</comment>
<evidence type="ECO:0000256" key="1">
    <source>
        <dbReference type="ARBA" id="ARBA00004370"/>
    </source>
</evidence>
<dbReference type="PROSITE" id="PS51448">
    <property type="entry name" value="P_TREFOIL_2"/>
    <property type="match status" value="4"/>
</dbReference>
<feature type="domain" description="P-type" evidence="7">
    <location>
        <begin position="160"/>
        <end position="211"/>
    </location>
</feature>
<evidence type="ECO:0000256" key="4">
    <source>
        <dbReference type="ARBA" id="ARBA00023157"/>
    </source>
</evidence>
<dbReference type="InterPro" id="IPR013780">
    <property type="entry name" value="Glyco_hydro_b"/>
</dbReference>
<dbReference type="InterPro" id="IPR017853">
    <property type="entry name" value="GH"/>
</dbReference>
<feature type="domain" description="P-type" evidence="7">
    <location>
        <begin position="225"/>
        <end position="271"/>
    </location>
</feature>
<name>A0A8D8PNI3_9HEMI</name>
<dbReference type="InterPro" id="IPR011013">
    <property type="entry name" value="Gal_mutarotase_sf_dom"/>
</dbReference>
<dbReference type="InterPro" id="IPR000322">
    <property type="entry name" value="Glyco_hydro_31_TIM"/>
</dbReference>
<dbReference type="Pfam" id="PF01055">
    <property type="entry name" value="Glyco_hydro_31_2nd"/>
    <property type="match status" value="1"/>
</dbReference>
<dbReference type="SUPFAM" id="SSF51445">
    <property type="entry name" value="(Trans)glycosidases"/>
    <property type="match status" value="1"/>
</dbReference>
<dbReference type="Gene3D" id="3.20.20.80">
    <property type="entry name" value="Glycosidases"/>
    <property type="match status" value="3"/>
</dbReference>
<dbReference type="SUPFAM" id="SSF57492">
    <property type="entry name" value="Trefoil"/>
    <property type="match status" value="3"/>
</dbReference>
<dbReference type="GO" id="GO:0016020">
    <property type="term" value="C:membrane"/>
    <property type="evidence" value="ECO:0007669"/>
    <property type="project" value="UniProtKB-SubCell"/>
</dbReference>
<dbReference type="SMART" id="SM00018">
    <property type="entry name" value="PD"/>
    <property type="match status" value="3"/>
</dbReference>
<dbReference type="Pfam" id="PF21365">
    <property type="entry name" value="Glyco_hydro_31_3rd"/>
    <property type="match status" value="1"/>
</dbReference>
<keyword evidence="4" id="KW-1015">Disulfide bond</keyword>
<dbReference type="EMBL" id="HBUF01010067">
    <property type="protein sequence ID" value="CAG6608065.1"/>
    <property type="molecule type" value="Transcribed_RNA"/>
</dbReference>
<sequence length="1136" mass="129511">MYVQMNLSLFLLYLLTLGVQTFGSCLKGFIFRSKSNRPIKLLPYPSPSILPYNVDPELNEHLHNDARNWPQLGDRIDCYHEDVKDKQSCLNTGCCWDPVPLPRKGPSCFYPILFVKMDCFPSGEKTKEKCLAKGCHWNMFMGFQYCFYPPNYKTHRTDLPQCVSDTFTTADRKACVDQQKETTTELGCIQAGCCWSPLKLNSKEPWCFLPWNVINENSIRQPEQNQCPANPSDRFNCFPRGFENQRGCNARGCCWTPTDIKGQHPACYYPSNYKSYALSRTYRTSNGPDLIYIKQIDSPYLDDVEMVRMEIVYETNTRVRVKISDLSKIRYESIYPEISDRTIDDTSDSTRKYTVSFSETKGSSFGFAIERKDSNKTIFDTRNVGGFTMSDQFLQISAQLGSHFVYGLGDVSKSFLTDFNWRTFNLFAKRPNPSQKDNFDGNYGSHPFYLAMEPDGNSSTGRAHGVLLLNSNSLEVELQPKASITYRAIGGILDFYFFLGETPSEVIQQYLELIGKPNLPPYWSLGFQLSKSGWRDLDDMKAVVSRTLNNSIPLVSTCMLDDMKASVVSRTLNNSIPLDVVYGGIDYGHKSRRVTGQNSNWTIQLLPDYVASLHAQGIKFVSLFHPTIEYVSPLHAQGIKIVSLYDPTIETNDNYSTINGRELDVFVKQYQSSELYAEKLLDSSAAYIDFTHPKVNQFWRTVLSEFRSKLQFDGVVLDYNEPSTIKSDDVVPCPLTKWDDPPFVSKFNDLKQNTLCMSATLHTGLHYNLHNLYGIAQSAVTYSNLKNILKSRPFIVSRSTFPGSGRYVAHWTGSIYSDWDSLRQSITDMLLMNMFGLPMVGADFCGFNVNATTELCARWSALGAFYPLSRYNNSNDGRDPPASTAVLSAARNTLLKRYELIPYLYTLLYKAHRFGHTVVRPMFFEFPRDVFTFSMDKQFLWGSALLFVPVLEEKQLTVEAYLPGTWYSYPMLDKKYQSNPSANGSSFVILNANITEIPILIREGSIIVLQTPGDNLAKSRQNEFKILIVLDDTGRAEGELYWDDGDTLDTDAYNHIKLYTIDSGTIKVYKNKFNYNVSMPIKHITIVGVQNKVHIVTINKETVQHEFKIKDNFNILEIDTKNGLNFKDNFQLELKK</sequence>
<dbReference type="CDD" id="cd14752">
    <property type="entry name" value="GH31_N"/>
    <property type="match status" value="1"/>
</dbReference>
<dbReference type="PANTHER" id="PTHR22762">
    <property type="entry name" value="ALPHA-GLUCOSIDASE"/>
    <property type="match status" value="1"/>
</dbReference>
<feature type="chain" id="PRO_5034361138" evidence="6">
    <location>
        <begin position="22"/>
        <end position="1136"/>
    </location>
</feature>
<dbReference type="GO" id="GO:0030246">
    <property type="term" value="F:carbohydrate binding"/>
    <property type="evidence" value="ECO:0007669"/>
    <property type="project" value="InterPro"/>
</dbReference>
<dbReference type="Pfam" id="PF00088">
    <property type="entry name" value="Trefoil"/>
    <property type="match status" value="3"/>
</dbReference>
<dbReference type="GO" id="GO:0005975">
    <property type="term" value="P:carbohydrate metabolic process"/>
    <property type="evidence" value="ECO:0007669"/>
    <property type="project" value="InterPro"/>
</dbReference>
<feature type="domain" description="P-type" evidence="7">
    <location>
        <begin position="106"/>
        <end position="150"/>
    </location>
</feature>
<protein>
    <submittedName>
        <fullName evidence="8">Lysosomal alpha-glucosidase</fullName>
    </submittedName>
</protein>
<evidence type="ECO:0000256" key="6">
    <source>
        <dbReference type="SAM" id="SignalP"/>
    </source>
</evidence>
<dbReference type="GO" id="GO:0004558">
    <property type="term" value="F:alpha-1,4-glucosidase activity"/>
    <property type="evidence" value="ECO:0007669"/>
    <property type="project" value="TreeGrafter"/>
</dbReference>
<reference evidence="8" key="1">
    <citation type="submission" date="2021-05" db="EMBL/GenBank/DDBJ databases">
        <authorList>
            <person name="Alioto T."/>
            <person name="Alioto T."/>
            <person name="Gomez Garrido J."/>
        </authorList>
    </citation>
    <scope>NUCLEOTIDE SEQUENCE</scope>
</reference>
<dbReference type="Gene3D" id="2.60.40.1180">
    <property type="entry name" value="Golgi alpha-mannosidase II"/>
    <property type="match status" value="2"/>
</dbReference>
<comment type="caution">
    <text evidence="5">Lacks conserved residue(s) required for the propagation of feature annotation.</text>
</comment>
<feature type="signal peptide" evidence="6">
    <location>
        <begin position="1"/>
        <end position="21"/>
    </location>
</feature>
<feature type="domain" description="P-type" evidence="7">
    <location>
        <begin position="64"/>
        <end position="112"/>
    </location>
</feature>
<dbReference type="Gene3D" id="2.60.40.1760">
    <property type="entry name" value="glycosyl hydrolase (family 31)"/>
    <property type="match status" value="1"/>
</dbReference>
<evidence type="ECO:0000259" key="7">
    <source>
        <dbReference type="PROSITE" id="PS51448"/>
    </source>
</evidence>
<accession>A0A8D8PNI3</accession>
<dbReference type="PANTHER" id="PTHR22762:SF131">
    <property type="entry name" value="GLYCOSIDE HYDROLASE FAMILY 31 N-TERMINAL DOMAIN-CONTAINING PROTEIN"/>
    <property type="match status" value="1"/>
</dbReference>
<dbReference type="CDD" id="cd00111">
    <property type="entry name" value="Trefoil"/>
    <property type="match status" value="4"/>
</dbReference>
<dbReference type="Gene3D" id="4.10.110.10">
    <property type="entry name" value="Spasmolytic Protein, domain 1"/>
    <property type="match status" value="3"/>
</dbReference>
<dbReference type="InterPro" id="IPR044913">
    <property type="entry name" value="P_trefoil_dom_sf"/>
</dbReference>
<dbReference type="InterPro" id="IPR000519">
    <property type="entry name" value="P_trefoil_dom"/>
</dbReference>
<dbReference type="AlphaFoldDB" id="A0A8D8PNI3"/>
<dbReference type="SUPFAM" id="SSF74650">
    <property type="entry name" value="Galactose mutarotase-like"/>
    <property type="match status" value="1"/>
</dbReference>
<proteinExistence type="inferred from homology"/>
<evidence type="ECO:0000256" key="3">
    <source>
        <dbReference type="ARBA" id="ARBA00023136"/>
    </source>
</evidence>
<evidence type="ECO:0000313" key="8">
    <source>
        <dbReference type="EMBL" id="CAG6608065.1"/>
    </source>
</evidence>
<dbReference type="SUPFAM" id="SSF51011">
    <property type="entry name" value="Glycosyl hydrolase domain"/>
    <property type="match status" value="1"/>
</dbReference>
<keyword evidence="6" id="KW-0732">Signal</keyword>